<keyword evidence="3 7" id="KW-0375">Hydrogen ion transport</keyword>
<evidence type="ECO:0000313" key="9">
    <source>
        <dbReference type="Proteomes" id="UP000555552"/>
    </source>
</evidence>
<sequence length="273" mass="29456">MRGASRTSLGAVTDDVRPVLEGARGTDLGEQLFGVVDVLDSSGPLRRALTDPAREASDRTALAERLLAGRVGDEAMDVVRRLVGGRWSASRDLPDAVEQLAVLATVSGASQADDSGDGVDRVEEELFRVERLLSGDRALRAAVADRYAPDDARTGLLERLLGDKVAPGTLLLVRRAAVRSRGLTPERALSHYGELAAEWRRRVVALVTTAVPLRDDQRQRLVDLLSRQYGRAVHVDSAVDPGVVGGVRLEVGGELVDSTVSSRLDETRRRLAR</sequence>
<keyword evidence="7" id="KW-0139">CF(1)</keyword>
<gene>
    <name evidence="7" type="primary">atpH</name>
    <name evidence="8" type="ORF">HLB09_04845</name>
</gene>
<name>A0A849BSB6_9ACTN</name>
<dbReference type="Proteomes" id="UP000555552">
    <property type="component" value="Unassembled WGS sequence"/>
</dbReference>
<keyword evidence="6 7" id="KW-0066">ATP synthesis</keyword>
<keyword evidence="7" id="KW-1003">Cell membrane</keyword>
<accession>A0A849BSB6</accession>
<comment type="function">
    <text evidence="7">F(1)F(0) ATP synthase produces ATP from ADP in the presence of a proton or sodium gradient. F-type ATPases consist of two structural domains, F(1) containing the extramembraneous catalytic core and F(0) containing the membrane proton channel, linked together by a central stalk and a peripheral stalk. During catalysis, ATP synthesis in the catalytic domain of F(1) is coupled via a rotary mechanism of the central stalk subunits to proton translocation.</text>
</comment>
<evidence type="ECO:0000313" key="8">
    <source>
        <dbReference type="EMBL" id="NNH22426.1"/>
    </source>
</evidence>
<dbReference type="PRINTS" id="PR00125">
    <property type="entry name" value="ATPASEDELTA"/>
</dbReference>
<keyword evidence="2 7" id="KW-0813">Transport</keyword>
<keyword evidence="4 7" id="KW-0406">Ion transport</keyword>
<dbReference type="NCBIfam" id="NF009967">
    <property type="entry name" value="PRK13430.1"/>
    <property type="match status" value="1"/>
</dbReference>
<comment type="similarity">
    <text evidence="7">Belongs to the ATPase delta chain family.</text>
</comment>
<dbReference type="PANTHER" id="PTHR11910">
    <property type="entry name" value="ATP SYNTHASE DELTA CHAIN"/>
    <property type="match status" value="1"/>
</dbReference>
<dbReference type="InterPro" id="IPR000711">
    <property type="entry name" value="ATPase_OSCP/dsu"/>
</dbReference>
<evidence type="ECO:0000256" key="5">
    <source>
        <dbReference type="ARBA" id="ARBA00023136"/>
    </source>
</evidence>
<evidence type="ECO:0000256" key="2">
    <source>
        <dbReference type="ARBA" id="ARBA00022448"/>
    </source>
</evidence>
<comment type="caution">
    <text evidence="8">The sequence shown here is derived from an EMBL/GenBank/DDBJ whole genome shotgun (WGS) entry which is preliminary data.</text>
</comment>
<reference evidence="8 9" key="1">
    <citation type="submission" date="2020-05" db="EMBL/GenBank/DDBJ databases">
        <title>MicrobeNet Type strains.</title>
        <authorList>
            <person name="Nicholson A.C."/>
        </authorList>
    </citation>
    <scope>NUCLEOTIDE SEQUENCE [LARGE SCALE GENOMIC DNA]</scope>
    <source>
        <strain evidence="8 9">JCM 14547</strain>
    </source>
</reference>
<evidence type="ECO:0000256" key="1">
    <source>
        <dbReference type="ARBA" id="ARBA00004370"/>
    </source>
</evidence>
<dbReference type="Pfam" id="PF00213">
    <property type="entry name" value="OSCP"/>
    <property type="match status" value="1"/>
</dbReference>
<dbReference type="AlphaFoldDB" id="A0A849BSB6"/>
<dbReference type="GO" id="GO:0046933">
    <property type="term" value="F:proton-transporting ATP synthase activity, rotational mechanism"/>
    <property type="evidence" value="ECO:0007669"/>
    <property type="project" value="UniProtKB-UniRule"/>
</dbReference>
<evidence type="ECO:0000256" key="7">
    <source>
        <dbReference type="HAMAP-Rule" id="MF_01416"/>
    </source>
</evidence>
<dbReference type="HAMAP" id="MF_01416">
    <property type="entry name" value="ATP_synth_delta_bact"/>
    <property type="match status" value="1"/>
</dbReference>
<keyword evidence="5 7" id="KW-0472">Membrane</keyword>
<protein>
    <recommendedName>
        <fullName evidence="7">ATP synthase subunit delta</fullName>
    </recommendedName>
    <alternativeName>
        <fullName evidence="7">ATP synthase F(1) sector subunit delta</fullName>
    </alternativeName>
    <alternativeName>
        <fullName evidence="7">F-type ATPase subunit delta</fullName>
        <shortName evidence="7">F-ATPase subunit delta</shortName>
    </alternativeName>
</protein>
<keyword evidence="9" id="KW-1185">Reference proteome</keyword>
<dbReference type="GO" id="GO:0005886">
    <property type="term" value="C:plasma membrane"/>
    <property type="evidence" value="ECO:0007669"/>
    <property type="project" value="UniProtKB-SubCell"/>
</dbReference>
<organism evidence="8 9">
    <name type="scientific">Pseudokineococcus marinus</name>
    <dbReference type="NCBI Taxonomy" id="351215"/>
    <lineage>
        <taxon>Bacteria</taxon>
        <taxon>Bacillati</taxon>
        <taxon>Actinomycetota</taxon>
        <taxon>Actinomycetes</taxon>
        <taxon>Kineosporiales</taxon>
        <taxon>Kineosporiaceae</taxon>
        <taxon>Pseudokineococcus</taxon>
    </lineage>
</organism>
<proteinExistence type="inferred from homology"/>
<comment type="function">
    <text evidence="7">This protein is part of the stalk that links CF(0) to CF(1). It either transmits conformational changes from CF(0) to CF(1) or is implicated in proton conduction.</text>
</comment>
<comment type="subcellular location">
    <subcellularLocation>
        <location evidence="7">Cell membrane</location>
        <topology evidence="7">Peripheral membrane protein</topology>
    </subcellularLocation>
    <subcellularLocation>
        <location evidence="1">Membrane</location>
    </subcellularLocation>
</comment>
<evidence type="ECO:0000256" key="3">
    <source>
        <dbReference type="ARBA" id="ARBA00022781"/>
    </source>
</evidence>
<evidence type="ECO:0000256" key="6">
    <source>
        <dbReference type="ARBA" id="ARBA00023310"/>
    </source>
</evidence>
<dbReference type="GO" id="GO:0045259">
    <property type="term" value="C:proton-transporting ATP synthase complex"/>
    <property type="evidence" value="ECO:0007669"/>
    <property type="project" value="UniProtKB-KW"/>
</dbReference>
<dbReference type="RefSeq" id="WP_171202272.1">
    <property type="nucleotide sequence ID" value="NZ_BAAANP010000005.1"/>
</dbReference>
<dbReference type="EMBL" id="JABEMA010000040">
    <property type="protein sequence ID" value="NNH22426.1"/>
    <property type="molecule type" value="Genomic_DNA"/>
</dbReference>
<evidence type="ECO:0000256" key="4">
    <source>
        <dbReference type="ARBA" id="ARBA00023065"/>
    </source>
</evidence>